<evidence type="ECO:0000313" key="6">
    <source>
        <dbReference type="EMBL" id="MBV0932588.1"/>
    </source>
</evidence>
<proteinExistence type="predicted"/>
<dbReference type="RefSeq" id="WP_217334005.1">
    <property type="nucleotide sequence ID" value="NZ_JAHQZT010000004.1"/>
</dbReference>
<dbReference type="EC" id="2.7.7.65" evidence="1"/>
<organism evidence="6 7">
    <name type="scientific">Marinobacterium weihaiense</name>
    <dbReference type="NCBI Taxonomy" id="2851016"/>
    <lineage>
        <taxon>Bacteria</taxon>
        <taxon>Pseudomonadati</taxon>
        <taxon>Pseudomonadota</taxon>
        <taxon>Gammaproteobacteria</taxon>
        <taxon>Oceanospirillales</taxon>
        <taxon>Oceanospirillaceae</taxon>
        <taxon>Marinobacterium</taxon>
    </lineage>
</organism>
<dbReference type="Pfam" id="PF00990">
    <property type="entry name" value="GGDEF"/>
    <property type="match status" value="1"/>
</dbReference>
<dbReference type="SMART" id="SM00304">
    <property type="entry name" value="HAMP"/>
    <property type="match status" value="1"/>
</dbReference>
<dbReference type="PANTHER" id="PTHR45138">
    <property type="entry name" value="REGULATORY COMPONENTS OF SENSORY TRANSDUCTION SYSTEM"/>
    <property type="match status" value="1"/>
</dbReference>
<feature type="signal peptide" evidence="3">
    <location>
        <begin position="1"/>
        <end position="24"/>
    </location>
</feature>
<dbReference type="InterPro" id="IPR000160">
    <property type="entry name" value="GGDEF_dom"/>
</dbReference>
<keyword evidence="6" id="KW-0548">Nucleotidyltransferase</keyword>
<keyword evidence="3" id="KW-0732">Signal</keyword>
<dbReference type="InterPro" id="IPR050469">
    <property type="entry name" value="Diguanylate_Cyclase"/>
</dbReference>
<dbReference type="InterPro" id="IPR003660">
    <property type="entry name" value="HAMP_dom"/>
</dbReference>
<dbReference type="GO" id="GO:0052621">
    <property type="term" value="F:diguanylate cyclase activity"/>
    <property type="evidence" value="ECO:0007669"/>
    <property type="project" value="UniProtKB-EC"/>
</dbReference>
<feature type="transmembrane region" description="Helical" evidence="2">
    <location>
        <begin position="312"/>
        <end position="336"/>
    </location>
</feature>
<dbReference type="PANTHER" id="PTHR45138:SF9">
    <property type="entry name" value="DIGUANYLATE CYCLASE DGCM-RELATED"/>
    <property type="match status" value="1"/>
</dbReference>
<keyword evidence="2" id="KW-0472">Membrane</keyword>
<dbReference type="PROSITE" id="PS50885">
    <property type="entry name" value="HAMP"/>
    <property type="match status" value="1"/>
</dbReference>
<dbReference type="PROSITE" id="PS50887">
    <property type="entry name" value="GGDEF"/>
    <property type="match status" value="1"/>
</dbReference>
<keyword evidence="6" id="KW-0808">Transferase</keyword>
<keyword evidence="2" id="KW-0812">Transmembrane</keyword>
<feature type="domain" description="HAMP" evidence="4">
    <location>
        <begin position="333"/>
        <end position="386"/>
    </location>
</feature>
<keyword evidence="7" id="KW-1185">Reference proteome</keyword>
<evidence type="ECO:0000313" key="7">
    <source>
        <dbReference type="Proteomes" id="UP000755551"/>
    </source>
</evidence>
<dbReference type="CDD" id="cd01949">
    <property type="entry name" value="GGDEF"/>
    <property type="match status" value="1"/>
</dbReference>
<evidence type="ECO:0000259" key="4">
    <source>
        <dbReference type="PROSITE" id="PS50885"/>
    </source>
</evidence>
<evidence type="ECO:0000256" key="1">
    <source>
        <dbReference type="ARBA" id="ARBA00012528"/>
    </source>
</evidence>
<name>A0ABS6M8H9_9GAMM</name>
<keyword evidence="2" id="KW-1133">Transmembrane helix</keyword>
<dbReference type="SMART" id="SM00267">
    <property type="entry name" value="GGDEF"/>
    <property type="match status" value="1"/>
</dbReference>
<dbReference type="EMBL" id="JAHQZT010000004">
    <property type="protein sequence ID" value="MBV0932588.1"/>
    <property type="molecule type" value="Genomic_DNA"/>
</dbReference>
<dbReference type="Proteomes" id="UP000755551">
    <property type="component" value="Unassembled WGS sequence"/>
</dbReference>
<evidence type="ECO:0000256" key="3">
    <source>
        <dbReference type="SAM" id="SignalP"/>
    </source>
</evidence>
<accession>A0ABS6M8H9</accession>
<gene>
    <name evidence="6" type="ORF">KTN04_04470</name>
</gene>
<protein>
    <recommendedName>
        <fullName evidence="1">diguanylate cyclase</fullName>
        <ecNumber evidence="1">2.7.7.65</ecNumber>
    </recommendedName>
</protein>
<dbReference type="NCBIfam" id="TIGR00254">
    <property type="entry name" value="GGDEF"/>
    <property type="match status" value="1"/>
</dbReference>
<comment type="caution">
    <text evidence="6">The sequence shown here is derived from an EMBL/GenBank/DDBJ whole genome shotgun (WGS) entry which is preliminary data.</text>
</comment>
<dbReference type="Pfam" id="PF00672">
    <property type="entry name" value="HAMP"/>
    <property type="match status" value="1"/>
</dbReference>
<feature type="chain" id="PRO_5045364555" description="diguanylate cyclase" evidence="3">
    <location>
        <begin position="25"/>
        <end position="579"/>
    </location>
</feature>
<evidence type="ECO:0000259" key="5">
    <source>
        <dbReference type="PROSITE" id="PS50887"/>
    </source>
</evidence>
<sequence length="579" mass="65717">MNLKARFSLLALVLMLTSGLAVWAAVQTLAEDIITEWAQRYVDKQVRYDKQRVMQPLLREIALAQQLASSPVLLEWLQQPDDLVQEYHALMELERYRESFQNKNYFIGVRSSGHYYYNNAENEYGSDQLRYTLQPDAPEDRWFYQVIEQGRDLIINVNPDQHLGVTKLWIDVLLRNPDDGEVLAVAGTGLDLGGFLNDFVDSGEAGISSLFVDHNRAIQLYRDQSLIDFASLTKPEQHQLHLDRMLSAADLGRLTSAMAEVQAAPEQVASRFVTMEGVRYLAGIAYLPEIDWYEITLMDLNQLLPLSRFNTLLLAFGASLLITILIFQIVLGRVVLAPLQALDAAMRRVRNGQYTGGPLKVRASGEVGRLVREFEQMTAEVHESRTSLEHKVRERTEALHRISQTDELTGLFNRRGMDVRLQEELARSRREHRPLAVIWIDLDRFKEINDIYGHGVGDEALKLVAQVLRSVVREYDAAARWGGDEFLLMLRDADYAIVQQVCERLLRVIRGRTLETDSGAHLCMTFSIGACITCDGNLEQLLRLADAALYEIKAAGRNDYRIEVVTGARQSTDHPVSID</sequence>
<evidence type="ECO:0000256" key="2">
    <source>
        <dbReference type="SAM" id="Phobius"/>
    </source>
</evidence>
<feature type="domain" description="GGDEF" evidence="5">
    <location>
        <begin position="433"/>
        <end position="565"/>
    </location>
</feature>
<dbReference type="CDD" id="cd06225">
    <property type="entry name" value="HAMP"/>
    <property type="match status" value="1"/>
</dbReference>
<reference evidence="6 7" key="1">
    <citation type="submission" date="2021-06" db="EMBL/GenBank/DDBJ databases">
        <title>Bacterium isolated from marine sediment.</title>
        <authorList>
            <person name="Zhu K.-L."/>
            <person name="Du Z.-J."/>
            <person name="Liang Q.-Y."/>
        </authorList>
    </citation>
    <scope>NUCLEOTIDE SEQUENCE [LARGE SCALE GENOMIC DNA]</scope>
    <source>
        <strain evidence="6 7">A346</strain>
    </source>
</reference>